<dbReference type="PANTHER" id="PTHR34310">
    <property type="entry name" value="DUF427 DOMAIN PROTEIN (AFU_ORTHOLOGUE AFUA_3G02220)"/>
    <property type="match status" value="1"/>
</dbReference>
<dbReference type="InterPro" id="IPR007361">
    <property type="entry name" value="DUF427"/>
</dbReference>
<dbReference type="AlphaFoldDB" id="A0A3A9WJY5"/>
<dbReference type="OrthoDB" id="285364at2"/>
<dbReference type="InterPro" id="IPR038694">
    <property type="entry name" value="DUF427_sf"/>
</dbReference>
<comment type="caution">
    <text evidence="2">The sequence shown here is derived from an EMBL/GenBank/DDBJ whole genome shotgun (WGS) entry which is preliminary data.</text>
</comment>
<dbReference type="PANTHER" id="PTHR34310:SF8">
    <property type="entry name" value="CONSERVED PROTEIN"/>
    <property type="match status" value="1"/>
</dbReference>
<proteinExistence type="predicted"/>
<feature type="domain" description="DUF427" evidence="1">
    <location>
        <begin position="162"/>
        <end position="253"/>
    </location>
</feature>
<feature type="domain" description="DUF427" evidence="1">
    <location>
        <begin position="38"/>
        <end position="129"/>
    </location>
</feature>
<dbReference type="Pfam" id="PF04248">
    <property type="entry name" value="NTP_transf_9"/>
    <property type="match status" value="2"/>
</dbReference>
<gene>
    <name evidence="3" type="ORF">D7318_19405</name>
    <name evidence="2" type="ORF">D7319_21755</name>
</gene>
<evidence type="ECO:0000313" key="3">
    <source>
        <dbReference type="EMBL" id="RKN20314.1"/>
    </source>
</evidence>
<evidence type="ECO:0000313" key="2">
    <source>
        <dbReference type="EMBL" id="RKN06427.1"/>
    </source>
</evidence>
<accession>A0A3A9WJY5</accession>
<evidence type="ECO:0000313" key="4">
    <source>
        <dbReference type="Proteomes" id="UP000268652"/>
    </source>
</evidence>
<dbReference type="EMBL" id="RBDX01000020">
    <property type="protein sequence ID" value="RKN06427.1"/>
    <property type="molecule type" value="Genomic_DNA"/>
</dbReference>
<evidence type="ECO:0000313" key="5">
    <source>
        <dbReference type="Proteomes" id="UP000275024"/>
    </source>
</evidence>
<name>A0A3A9WJY5_9ACTN</name>
<sequence>MTLTHAHGPLSPTPPETVNYTIEGPEHRLLLTPFPRRVRAEFGGAVVLDTREGKLLYETGLLPQLYVPTADVDHELLTRTEHSTYCPFKGDASYWTIAVGDRRAENAVWAYERPRAESAWLAGHLAPYWEAADAWYDEEERVEGHLRDLYHRVDVRRSGRHVRVLLDDRVLAETDRPGLLSETGLPNRYYIPVEDVRLDLLTESTTRAVCPYKGTAHYWSYTGEGPRVDDVAWSYPHPLEAASKVKGELCFAHQRVTTEVDGETVV</sequence>
<evidence type="ECO:0000259" key="1">
    <source>
        <dbReference type="Pfam" id="PF04248"/>
    </source>
</evidence>
<protein>
    <submittedName>
        <fullName evidence="2">DUF427 domain-containing protein</fullName>
    </submittedName>
</protein>
<organism evidence="2 5">
    <name type="scientific">Streptomyces radicis</name>
    <dbReference type="NCBI Taxonomy" id="1750517"/>
    <lineage>
        <taxon>Bacteria</taxon>
        <taxon>Bacillati</taxon>
        <taxon>Actinomycetota</taxon>
        <taxon>Actinomycetes</taxon>
        <taxon>Kitasatosporales</taxon>
        <taxon>Streptomycetaceae</taxon>
        <taxon>Streptomyces</taxon>
    </lineage>
</organism>
<reference evidence="4 5" key="1">
    <citation type="submission" date="2018-09" db="EMBL/GenBank/DDBJ databases">
        <title>Streptomyces sp. nov. DS1-2, an endophytic actinomycete isolated from roots of Dendrobium scabrilingue.</title>
        <authorList>
            <person name="Kuncharoen N."/>
            <person name="Kudo T."/>
            <person name="Ohkuma M."/>
            <person name="Yuki M."/>
            <person name="Tanasupawat S."/>
        </authorList>
    </citation>
    <scope>NUCLEOTIDE SEQUENCE [LARGE SCALE GENOMIC DNA]</scope>
    <source>
        <strain evidence="2 5">AZ1-7</strain>
        <strain evidence="3 4">DS1-2</strain>
    </source>
</reference>
<dbReference type="EMBL" id="RBDY01000014">
    <property type="protein sequence ID" value="RKN20314.1"/>
    <property type="molecule type" value="Genomic_DNA"/>
</dbReference>
<dbReference type="Gene3D" id="2.170.150.40">
    <property type="entry name" value="Domain of unknown function (DUF427)"/>
    <property type="match status" value="2"/>
</dbReference>
<keyword evidence="4" id="KW-1185">Reference proteome</keyword>
<dbReference type="Proteomes" id="UP000275024">
    <property type="component" value="Unassembled WGS sequence"/>
</dbReference>
<dbReference type="Proteomes" id="UP000268652">
    <property type="component" value="Unassembled WGS sequence"/>
</dbReference>
<dbReference type="RefSeq" id="WP_120698374.1">
    <property type="nucleotide sequence ID" value="NZ_RBDX01000020.1"/>
</dbReference>